<comment type="caution">
    <text evidence="1">The sequence shown here is derived from an EMBL/GenBank/DDBJ whole genome shotgun (WGS) entry which is preliminary data.</text>
</comment>
<dbReference type="EMBL" id="RKKU01000001">
    <property type="protein sequence ID" value="ROZ88439.1"/>
    <property type="molecule type" value="Genomic_DNA"/>
</dbReference>
<reference evidence="1 2" key="1">
    <citation type="submission" date="2018-11" db="EMBL/GenBank/DDBJ databases">
        <authorList>
            <person name="Jang G.I."/>
            <person name="Hwang C.Y."/>
        </authorList>
    </citation>
    <scope>NUCLEOTIDE SEQUENCE [LARGE SCALE GENOMIC DNA]</scope>
    <source>
        <strain evidence="1 2">SSM26</strain>
    </source>
</reference>
<dbReference type="RefSeq" id="WP_123887877.1">
    <property type="nucleotide sequence ID" value="NZ_RKKU01000001.1"/>
</dbReference>
<evidence type="ECO:0000313" key="2">
    <source>
        <dbReference type="Proteomes" id="UP000275199"/>
    </source>
</evidence>
<name>A0ABX9XNA0_9PSED</name>
<gene>
    <name evidence="1" type="ORF">EF096_01745</name>
</gene>
<keyword evidence="2" id="KW-1185">Reference proteome</keyword>
<protein>
    <recommendedName>
        <fullName evidence="3">Mor transcription activator domain-containing protein</fullName>
    </recommendedName>
</protein>
<evidence type="ECO:0008006" key="3">
    <source>
        <dbReference type="Google" id="ProtNLM"/>
    </source>
</evidence>
<proteinExistence type="predicted"/>
<sequence length="104" mass="11848">MLQQTIPAARAAEAARISASVEEFLAAGGKVRTLPGFHKRMPRERSENMDERLQLISRLRSMASSRYSRRYAAQCLNLKESLVYEVSKANGIRWRSDPSKTHRV</sequence>
<dbReference type="Proteomes" id="UP000275199">
    <property type="component" value="Unassembled WGS sequence"/>
</dbReference>
<organism evidence="1 2">
    <name type="scientific">Pseudomonas neustonica</name>
    <dbReference type="NCBI Taxonomy" id="2487346"/>
    <lineage>
        <taxon>Bacteria</taxon>
        <taxon>Pseudomonadati</taxon>
        <taxon>Pseudomonadota</taxon>
        <taxon>Gammaproteobacteria</taxon>
        <taxon>Pseudomonadales</taxon>
        <taxon>Pseudomonadaceae</taxon>
        <taxon>Pseudomonas</taxon>
    </lineage>
</organism>
<evidence type="ECO:0000313" key="1">
    <source>
        <dbReference type="EMBL" id="ROZ88439.1"/>
    </source>
</evidence>
<accession>A0ABX9XNA0</accession>